<dbReference type="AlphaFoldDB" id="A0A1H3S0U5"/>
<dbReference type="RefSeq" id="WP_093275999.1">
    <property type="nucleotide sequence ID" value="NZ_FNOK01000059.1"/>
</dbReference>
<evidence type="ECO:0000256" key="1">
    <source>
        <dbReference type="ARBA" id="ARBA00003469"/>
    </source>
</evidence>
<proteinExistence type="inferred from homology"/>
<dbReference type="Proteomes" id="UP000199529">
    <property type="component" value="Unassembled WGS sequence"/>
</dbReference>
<dbReference type="GO" id="GO:0009228">
    <property type="term" value="P:thiamine biosynthetic process"/>
    <property type="evidence" value="ECO:0007669"/>
    <property type="project" value="UniProtKB-KW"/>
</dbReference>
<evidence type="ECO:0000256" key="3">
    <source>
        <dbReference type="ARBA" id="ARBA00009406"/>
    </source>
</evidence>
<dbReference type="EMBL" id="FNOK01000059">
    <property type="protein sequence ID" value="SDZ31268.1"/>
    <property type="molecule type" value="Genomic_DNA"/>
</dbReference>
<keyword evidence="6" id="KW-0479">Metal-binding</keyword>
<evidence type="ECO:0000256" key="11">
    <source>
        <dbReference type="ARBA" id="ARBA00048179"/>
    </source>
</evidence>
<keyword evidence="7" id="KW-0663">Pyridoxal phosphate</keyword>
<evidence type="ECO:0000256" key="7">
    <source>
        <dbReference type="ARBA" id="ARBA00022898"/>
    </source>
</evidence>
<evidence type="ECO:0000256" key="8">
    <source>
        <dbReference type="ARBA" id="ARBA00022977"/>
    </source>
</evidence>
<name>A0A1H3S0U5_9PSEU</name>
<comment type="subunit">
    <text evidence="4">Homodimer.</text>
</comment>
<comment type="similarity">
    <text evidence="3">Belongs to the NMT1/THI5 family.</text>
</comment>
<feature type="domain" description="SsuA/THI5-like" evidence="12">
    <location>
        <begin position="55"/>
        <end position="266"/>
    </location>
</feature>
<keyword evidence="14" id="KW-1185">Reference proteome</keyword>
<dbReference type="InterPro" id="IPR006311">
    <property type="entry name" value="TAT_signal"/>
</dbReference>
<evidence type="ECO:0000313" key="13">
    <source>
        <dbReference type="EMBL" id="SDZ31268.1"/>
    </source>
</evidence>
<organism evidence="13 14">
    <name type="scientific">Saccharopolyspora shandongensis</name>
    <dbReference type="NCBI Taxonomy" id="418495"/>
    <lineage>
        <taxon>Bacteria</taxon>
        <taxon>Bacillati</taxon>
        <taxon>Actinomycetota</taxon>
        <taxon>Actinomycetes</taxon>
        <taxon>Pseudonocardiales</taxon>
        <taxon>Pseudonocardiaceae</taxon>
        <taxon>Saccharopolyspora</taxon>
    </lineage>
</organism>
<dbReference type="SUPFAM" id="SSF53850">
    <property type="entry name" value="Periplasmic binding protein-like II"/>
    <property type="match status" value="1"/>
</dbReference>
<dbReference type="STRING" id="418495.SAMN05216215_105924"/>
<dbReference type="GO" id="GO:0046872">
    <property type="term" value="F:metal ion binding"/>
    <property type="evidence" value="ECO:0007669"/>
    <property type="project" value="UniProtKB-KW"/>
</dbReference>
<keyword evidence="9" id="KW-0408">Iron</keyword>
<comment type="catalytic activity">
    <reaction evidence="11">
        <text>N(6)-(pyridoxal phosphate)-L-lysyl-[4-amino-5-hydroxymethyl-2-methylpyrimidine phosphate synthase] + L-histidyl-[4-amino-5-hydroxymethyl-2-methylpyrimidine phosphate synthase] + 2 Fe(3+) + 4 H2O = L-lysyl-[4-amino-5-hydroxymethyl-2-methylpyrimidine phosphate synthase] + (2S)-2-amino-5-hydroxy-4-oxopentanoyl-[4-amino-5-hydroxymethyl-2-methylpyrimidine phosphate synthase] + 4-amino-2-methyl-5-(phosphooxymethyl)pyrimidine + 3-oxopropanoate + 2 Fe(2+) + 2 H(+)</text>
        <dbReference type="Rhea" id="RHEA:65756"/>
        <dbReference type="Rhea" id="RHEA-COMP:16892"/>
        <dbReference type="Rhea" id="RHEA-COMP:16893"/>
        <dbReference type="Rhea" id="RHEA-COMP:16894"/>
        <dbReference type="Rhea" id="RHEA-COMP:16895"/>
        <dbReference type="ChEBI" id="CHEBI:15377"/>
        <dbReference type="ChEBI" id="CHEBI:15378"/>
        <dbReference type="ChEBI" id="CHEBI:29033"/>
        <dbReference type="ChEBI" id="CHEBI:29034"/>
        <dbReference type="ChEBI" id="CHEBI:29969"/>
        <dbReference type="ChEBI" id="CHEBI:29979"/>
        <dbReference type="ChEBI" id="CHEBI:33190"/>
        <dbReference type="ChEBI" id="CHEBI:58354"/>
        <dbReference type="ChEBI" id="CHEBI:143915"/>
        <dbReference type="ChEBI" id="CHEBI:157692"/>
    </reaction>
    <physiologicalReaction direction="left-to-right" evidence="11">
        <dbReference type="Rhea" id="RHEA:65757"/>
    </physiologicalReaction>
</comment>
<evidence type="ECO:0000313" key="14">
    <source>
        <dbReference type="Proteomes" id="UP000199529"/>
    </source>
</evidence>
<gene>
    <name evidence="13" type="ORF">SAMN05216215_105924</name>
</gene>
<dbReference type="GO" id="GO:0016740">
    <property type="term" value="F:transferase activity"/>
    <property type="evidence" value="ECO:0007669"/>
    <property type="project" value="UniProtKB-KW"/>
</dbReference>
<keyword evidence="5" id="KW-0808">Transferase</keyword>
<dbReference type="Pfam" id="PF09084">
    <property type="entry name" value="NMT1"/>
    <property type="match status" value="1"/>
</dbReference>
<dbReference type="InterPro" id="IPR027939">
    <property type="entry name" value="NMT1/THI5"/>
</dbReference>
<evidence type="ECO:0000256" key="5">
    <source>
        <dbReference type="ARBA" id="ARBA00022679"/>
    </source>
</evidence>
<evidence type="ECO:0000256" key="9">
    <source>
        <dbReference type="ARBA" id="ARBA00023004"/>
    </source>
</evidence>
<evidence type="ECO:0000256" key="4">
    <source>
        <dbReference type="ARBA" id="ARBA00011738"/>
    </source>
</evidence>
<evidence type="ECO:0000256" key="2">
    <source>
        <dbReference type="ARBA" id="ARBA00004948"/>
    </source>
</evidence>
<dbReference type="PROSITE" id="PS51318">
    <property type="entry name" value="TAT"/>
    <property type="match status" value="1"/>
</dbReference>
<evidence type="ECO:0000259" key="12">
    <source>
        <dbReference type="Pfam" id="PF09084"/>
    </source>
</evidence>
<evidence type="ECO:0000256" key="6">
    <source>
        <dbReference type="ARBA" id="ARBA00022723"/>
    </source>
</evidence>
<dbReference type="OrthoDB" id="174578at2"/>
<evidence type="ECO:0000256" key="10">
    <source>
        <dbReference type="ARBA" id="ARBA00033171"/>
    </source>
</evidence>
<dbReference type="InterPro" id="IPR015168">
    <property type="entry name" value="SsuA/THI5"/>
</dbReference>
<accession>A0A1H3S0U5</accession>
<comment type="function">
    <text evidence="1">Responsible for the formation of the pyrimidine heterocycle in the thiamine biosynthesis pathway. Catalyzes the formation of hydroxymethylpyrimidine phosphate (HMP-P) from histidine and pyridoxal phosphate (PLP). The protein uses PLP and the active site histidine to form HMP-P, generating an inactive enzyme. The enzyme can only undergo a single turnover, which suggests it is a suicide enzyme.</text>
</comment>
<keyword evidence="8" id="KW-0784">Thiamine biosynthesis</keyword>
<reference evidence="14" key="1">
    <citation type="submission" date="2016-10" db="EMBL/GenBank/DDBJ databases">
        <authorList>
            <person name="Varghese N."/>
            <person name="Submissions S."/>
        </authorList>
    </citation>
    <scope>NUCLEOTIDE SEQUENCE [LARGE SCALE GENOMIC DNA]</scope>
    <source>
        <strain evidence="14">CGMCC 4.3530</strain>
    </source>
</reference>
<protein>
    <recommendedName>
        <fullName evidence="10">Thiamine pyrimidine synthase</fullName>
    </recommendedName>
</protein>
<comment type="pathway">
    <text evidence="2">Cofactor biosynthesis; thiamine diphosphate biosynthesis.</text>
</comment>
<dbReference type="PANTHER" id="PTHR31528:SF1">
    <property type="entry name" value="4-AMINO-5-HYDROXYMETHYL-2-METHYLPYRIMIDINE PHOSPHATE SYNTHASE THI11-RELATED"/>
    <property type="match status" value="1"/>
</dbReference>
<dbReference type="Gene3D" id="3.40.190.10">
    <property type="entry name" value="Periplasmic binding protein-like II"/>
    <property type="match status" value="2"/>
</dbReference>
<dbReference type="PROSITE" id="PS51257">
    <property type="entry name" value="PROKAR_LIPOPROTEIN"/>
    <property type="match status" value="1"/>
</dbReference>
<dbReference type="PANTHER" id="PTHR31528">
    <property type="entry name" value="4-AMINO-5-HYDROXYMETHYL-2-METHYLPYRIMIDINE PHOSPHATE SYNTHASE THI11-RELATED"/>
    <property type="match status" value="1"/>
</dbReference>
<sequence length="351" mass="37184">MINLRSAGRPLDRRRFLRLSGLALGGSALLSACGGNASSGSAGGPVSMQLSWVKNVEFAGQYFADSRGYFTQAGFERVELLAGGAAGTSAEAAIATGRAWIGVSAPLITAPAIKQGAPLKIVAATYQKNPFAVVSLEKNPIPDAKSMIGKRIGVQDGNDLAFTALLKANGIDPGQLTRVPFQFDPTPITTGQIDGYLGFSTSGAATLARRGVPATQFLFADNGLPLVGETLIVSQQTIDEERDKLKAFLKAMVRGWKDAIADPAAAARLAVDQYGKDQNLKADEQEGMMQRQAELIVSDDTRANGLLTVSDELIKANVDSLKFAGIDIAADDLFDLAPLREVYQENPDLLR</sequence>